<feature type="signal peptide" evidence="1">
    <location>
        <begin position="1"/>
        <end position="35"/>
    </location>
</feature>
<dbReference type="SUPFAM" id="SSF57884">
    <property type="entry name" value="Ada DNA repair protein, N-terminal domain (N-Ada 10)"/>
    <property type="match status" value="1"/>
</dbReference>
<evidence type="ECO:0000256" key="1">
    <source>
        <dbReference type="SAM" id="SignalP"/>
    </source>
</evidence>
<dbReference type="EMBL" id="QVLV01000034">
    <property type="protein sequence ID" value="RGE55927.1"/>
    <property type="molecule type" value="Genomic_DNA"/>
</dbReference>
<evidence type="ECO:0000313" key="3">
    <source>
        <dbReference type="EMBL" id="RGE55927.1"/>
    </source>
</evidence>
<organism evidence="3 4">
    <name type="scientific">Eisenbergiella massiliensis</name>
    <dbReference type="NCBI Taxonomy" id="1720294"/>
    <lineage>
        <taxon>Bacteria</taxon>
        <taxon>Bacillati</taxon>
        <taxon>Bacillota</taxon>
        <taxon>Clostridia</taxon>
        <taxon>Lachnospirales</taxon>
        <taxon>Lachnospiraceae</taxon>
        <taxon>Eisenbergiella</taxon>
    </lineage>
</organism>
<dbReference type="CDD" id="cd07731">
    <property type="entry name" value="ComA-like_MBL-fold"/>
    <property type="match status" value="1"/>
</dbReference>
<keyword evidence="3" id="KW-0378">Hydrolase</keyword>
<reference evidence="3" key="1">
    <citation type="submission" date="2018-08" db="EMBL/GenBank/DDBJ databases">
        <title>A genome reference for cultivated species of the human gut microbiota.</title>
        <authorList>
            <person name="Zou Y."/>
            <person name="Xue W."/>
            <person name="Luo G."/>
        </authorList>
    </citation>
    <scope>NUCLEOTIDE SEQUENCE [LARGE SCALE GENOMIC DNA]</scope>
    <source>
        <strain evidence="3">TF05-5AC</strain>
    </source>
</reference>
<name>A0A3E3HVT7_9FIRM</name>
<dbReference type="Gene3D" id="3.60.15.10">
    <property type="entry name" value="Ribonuclease Z/Hydroxyacylglutathione hydrolase-like"/>
    <property type="match status" value="1"/>
</dbReference>
<feature type="chain" id="PRO_5017760666" evidence="1">
    <location>
        <begin position="36"/>
        <end position="386"/>
    </location>
</feature>
<proteinExistence type="predicted"/>
<accession>A0A3E3HVT7</accession>
<dbReference type="Proteomes" id="UP000260812">
    <property type="component" value="Unassembled WGS sequence"/>
</dbReference>
<sequence length="386" mass="41080">MYAVRRNGYGPFRRFLFSASLALCASLIFTGCAPAVSGPGEMSRSEETAAQPVPAPDAAGVLKVHFIDVGQGDSILIQSGTENMLVDAGTNESGPTVTAYLQSLGVTKLSYLIGTHPHEDHIGGMDDVIRAFDIGTVIMPDVSHTTRTYEDVLDALLEKELRVTRPEPGDTYSLGEADFTILSPAADIAEQAAKDGDLNNLSVGIRLAFGSNAFVMCGDAEAPSEKAMTESGLSLKADVLKLGHHGSSTSTCDEFLQAVSPSCAVISCGTDNSYGHPHRETMEKLSASGIRVYRTDEQGTLIATSDGSQITWETAASPGSGEALPGTMQEDAPKTATYVLNKNSMKFHYPDCTSVFQMKEANKIYYEGSREEITGMGYSPCSQCNP</sequence>
<dbReference type="PANTHER" id="PTHR30619">
    <property type="entry name" value="DNA INTERNALIZATION/COMPETENCE PROTEIN COMEC/REC2"/>
    <property type="match status" value="1"/>
</dbReference>
<dbReference type="InterPro" id="IPR036866">
    <property type="entry name" value="RibonucZ/Hydroxyglut_hydro"/>
</dbReference>
<protein>
    <submittedName>
        <fullName evidence="3">MBL fold metallo-hydrolase</fullName>
    </submittedName>
</protein>
<dbReference type="SMART" id="SM00849">
    <property type="entry name" value="Lactamase_B"/>
    <property type="match status" value="1"/>
</dbReference>
<feature type="domain" description="Metallo-beta-lactamase" evidence="2">
    <location>
        <begin position="71"/>
        <end position="270"/>
    </location>
</feature>
<dbReference type="Gene3D" id="3.40.10.10">
    <property type="entry name" value="DNA Methylphosphotriester Repair Domain"/>
    <property type="match status" value="1"/>
</dbReference>
<dbReference type="InterPro" id="IPR035681">
    <property type="entry name" value="ComA-like_MBL"/>
</dbReference>
<gene>
    <name evidence="3" type="ORF">DXC51_27110</name>
</gene>
<dbReference type="InterPro" id="IPR035451">
    <property type="entry name" value="Ada-like_dom_sf"/>
</dbReference>
<dbReference type="PANTHER" id="PTHR30619:SF7">
    <property type="entry name" value="BETA-LACTAMASE DOMAIN PROTEIN"/>
    <property type="match status" value="1"/>
</dbReference>
<dbReference type="GO" id="GO:0016787">
    <property type="term" value="F:hydrolase activity"/>
    <property type="evidence" value="ECO:0007669"/>
    <property type="project" value="UniProtKB-KW"/>
</dbReference>
<dbReference type="AlphaFoldDB" id="A0A3E3HVT7"/>
<evidence type="ECO:0000259" key="2">
    <source>
        <dbReference type="SMART" id="SM00849"/>
    </source>
</evidence>
<dbReference type="InterPro" id="IPR052159">
    <property type="entry name" value="Competence_DNA_uptake"/>
</dbReference>
<keyword evidence="1" id="KW-0732">Signal</keyword>
<dbReference type="SUPFAM" id="SSF56281">
    <property type="entry name" value="Metallo-hydrolase/oxidoreductase"/>
    <property type="match status" value="1"/>
</dbReference>
<comment type="caution">
    <text evidence="3">The sequence shown here is derived from an EMBL/GenBank/DDBJ whole genome shotgun (WGS) entry which is preliminary data.</text>
</comment>
<evidence type="ECO:0000313" key="4">
    <source>
        <dbReference type="Proteomes" id="UP000260812"/>
    </source>
</evidence>
<keyword evidence="4" id="KW-1185">Reference proteome</keyword>
<dbReference type="InterPro" id="IPR001279">
    <property type="entry name" value="Metallo-B-lactamas"/>
</dbReference>
<dbReference type="Pfam" id="PF00753">
    <property type="entry name" value="Lactamase_B"/>
    <property type="match status" value="1"/>
</dbReference>
<dbReference type="PROSITE" id="PS51257">
    <property type="entry name" value="PROKAR_LIPOPROTEIN"/>
    <property type="match status" value="1"/>
</dbReference>